<dbReference type="InterPro" id="IPR013107">
    <property type="entry name" value="Acyl-CoA_DH_C"/>
</dbReference>
<dbReference type="EMBL" id="LC006086">
    <property type="protein sequence ID" value="BAQ21926.1"/>
    <property type="molecule type" value="Genomic_DNA"/>
</dbReference>
<protein>
    <submittedName>
        <fullName evidence="3">Putative acyl-CoA dehydrogenase</fullName>
    </submittedName>
</protein>
<evidence type="ECO:0000256" key="1">
    <source>
        <dbReference type="ARBA" id="ARBA00023002"/>
    </source>
</evidence>
<organism evidence="3">
    <name type="scientific">Streptomyces versipellis</name>
    <dbReference type="NCBI Taxonomy" id="67375"/>
    <lineage>
        <taxon>Bacteria</taxon>
        <taxon>Bacillati</taxon>
        <taxon>Actinomycetota</taxon>
        <taxon>Actinomycetes</taxon>
        <taxon>Kitasatosporales</taxon>
        <taxon>Streptomycetaceae</taxon>
        <taxon>Streptomyces</taxon>
    </lineage>
</organism>
<evidence type="ECO:0000313" key="3">
    <source>
        <dbReference type="EMBL" id="BAQ21926.1"/>
    </source>
</evidence>
<sequence>MGMAEAAWDLVLDSMKSGRPISAAYSDIREAPGYRLALADARTAIDTGRFHLLRAADGIDSVAPEGRILEVGERAKLRGDAAGSGIPRLPLNHRIARFLRYAVSKTRSSAGDVRSIAPFFENRNT</sequence>
<dbReference type="Gene3D" id="1.20.140.10">
    <property type="entry name" value="Butyryl-CoA Dehydrogenase, subunit A, domain 3"/>
    <property type="match status" value="1"/>
</dbReference>
<feature type="domain" description="Acyl-CoA dehydrogenase C-terminal" evidence="2">
    <location>
        <begin position="1"/>
        <end position="82"/>
    </location>
</feature>
<gene>
    <name evidence="3" type="primary">orf6</name>
</gene>
<dbReference type="AlphaFoldDB" id="A0A0B6VSN8"/>
<reference evidence="3" key="1">
    <citation type="journal article" date="2015" name="J. Am. Chem. Soc.">
        <title>Biosynthesis of versipelostatin: identification of an enzyme-catalyzed [4+2]-cycloaddition required for macrocyclization of spirotetronate-containing polyketides.</title>
        <authorList>
            <person name="Hashimoto T."/>
            <person name="Hashimoto J."/>
            <person name="Teruya K."/>
            <person name="Hirano T."/>
            <person name="Shin-ya K."/>
            <person name="Ikeda H."/>
            <person name="Liu H."/>
            <person name="Nishiyama M."/>
            <person name="Kuzuyama T."/>
        </authorList>
    </citation>
    <scope>NUCLEOTIDE SEQUENCE</scope>
    <source>
        <strain evidence="3">4083-SVS6</strain>
    </source>
</reference>
<dbReference type="Pfam" id="PF08028">
    <property type="entry name" value="Acyl-CoA_dh_2"/>
    <property type="match status" value="1"/>
</dbReference>
<dbReference type="GO" id="GO:0016491">
    <property type="term" value="F:oxidoreductase activity"/>
    <property type="evidence" value="ECO:0007669"/>
    <property type="project" value="UniProtKB-KW"/>
</dbReference>
<name>A0A0B6VSN8_9ACTN</name>
<evidence type="ECO:0000259" key="2">
    <source>
        <dbReference type="Pfam" id="PF08028"/>
    </source>
</evidence>
<keyword evidence="1" id="KW-0560">Oxidoreductase</keyword>
<accession>A0A0B6VSN8</accession>
<proteinExistence type="predicted"/>